<sequence>MKSTTRKHNHKNFNQAAQAAYDAIMLDAKNTLSDRNKFDPIETFMSRWIKGLQSGDYNADDIELATMVAKRAGVEALYWLSNNLGTEMPNIVDIVCAKQHDYGHENINNFGVIGIGIRLCDKIARIKNLENQPKPKNESLVDSYLDIVGYAMIAIMLDEESFQLQLKGV</sequence>
<protein>
    <submittedName>
        <fullName evidence="2">Clostridium phage phiCTP1, Gp74</fullName>
    </submittedName>
</protein>
<dbReference type="Pfam" id="PF07659">
    <property type="entry name" value="DUF1599"/>
    <property type="match status" value="1"/>
</dbReference>
<feature type="domain" description="Nucleotide modification associated" evidence="1">
    <location>
        <begin position="98"/>
        <end position="156"/>
    </location>
</feature>
<dbReference type="EMBL" id="LR796647">
    <property type="protein sequence ID" value="CAB4156930.1"/>
    <property type="molecule type" value="Genomic_DNA"/>
</dbReference>
<reference evidence="2" key="1">
    <citation type="submission" date="2020-04" db="EMBL/GenBank/DDBJ databases">
        <authorList>
            <person name="Chiriac C."/>
            <person name="Salcher M."/>
            <person name="Ghai R."/>
            <person name="Kavagutti S V."/>
        </authorList>
    </citation>
    <scope>NUCLEOTIDE SEQUENCE</scope>
</reference>
<evidence type="ECO:0000259" key="1">
    <source>
        <dbReference type="Pfam" id="PF07659"/>
    </source>
</evidence>
<dbReference type="EMBL" id="LR796366">
    <property type="protein sequence ID" value="CAB4139887.1"/>
    <property type="molecule type" value="Genomic_DNA"/>
</dbReference>
<dbReference type="InterPro" id="IPR011630">
    <property type="entry name" value="DUF1599"/>
</dbReference>
<name>A0A6J5M3C9_9CAUD</name>
<gene>
    <name evidence="2" type="ORF">UFOVP355_42</name>
    <name evidence="3" type="ORF">UFOVP677_42</name>
</gene>
<organism evidence="2">
    <name type="scientific">uncultured Caudovirales phage</name>
    <dbReference type="NCBI Taxonomy" id="2100421"/>
    <lineage>
        <taxon>Viruses</taxon>
        <taxon>Duplodnaviria</taxon>
        <taxon>Heunggongvirae</taxon>
        <taxon>Uroviricota</taxon>
        <taxon>Caudoviricetes</taxon>
        <taxon>Peduoviridae</taxon>
        <taxon>Maltschvirus</taxon>
        <taxon>Maltschvirus maltsch</taxon>
    </lineage>
</organism>
<proteinExistence type="predicted"/>
<evidence type="ECO:0000313" key="3">
    <source>
        <dbReference type="EMBL" id="CAB4156930.1"/>
    </source>
</evidence>
<accession>A0A6J5M3C9</accession>
<evidence type="ECO:0000313" key="2">
    <source>
        <dbReference type="EMBL" id="CAB4139887.1"/>
    </source>
</evidence>